<sequence>MVPPPTQWLGFAEETKANLSAATSGSNNPNYGKTASEDTRALMSAAKVGKYAGKNNPNYGKPSANLLVFLYEIWRAT</sequence>
<dbReference type="Proteomes" id="UP000268093">
    <property type="component" value="Unassembled WGS sequence"/>
</dbReference>
<gene>
    <name evidence="2" type="ORF">BC936DRAFT_142860</name>
</gene>
<dbReference type="InterPro" id="IPR003611">
    <property type="entry name" value="NUMOD3"/>
</dbReference>
<protein>
    <recommendedName>
        <fullName evidence="1">Nuclease associated modular domain-containing protein</fullName>
    </recommendedName>
</protein>
<keyword evidence="3" id="KW-1185">Reference proteome</keyword>
<accession>A0A433A015</accession>
<proteinExistence type="predicted"/>
<feature type="domain" description="Nuclease associated modular" evidence="1">
    <location>
        <begin position="13"/>
        <end position="44"/>
    </location>
</feature>
<evidence type="ECO:0000313" key="3">
    <source>
        <dbReference type="Proteomes" id="UP000268093"/>
    </source>
</evidence>
<evidence type="ECO:0000259" key="1">
    <source>
        <dbReference type="Pfam" id="PF07460"/>
    </source>
</evidence>
<reference evidence="2 3" key="1">
    <citation type="journal article" date="2018" name="New Phytol.">
        <title>Phylogenomics of Endogonaceae and evolution of mycorrhizas within Mucoromycota.</title>
        <authorList>
            <person name="Chang Y."/>
            <person name="Desiro A."/>
            <person name="Na H."/>
            <person name="Sandor L."/>
            <person name="Lipzen A."/>
            <person name="Clum A."/>
            <person name="Barry K."/>
            <person name="Grigoriev I.V."/>
            <person name="Martin F.M."/>
            <person name="Stajich J.E."/>
            <person name="Smith M.E."/>
            <person name="Bonito G."/>
            <person name="Spatafora J.W."/>
        </authorList>
    </citation>
    <scope>NUCLEOTIDE SEQUENCE [LARGE SCALE GENOMIC DNA]</scope>
    <source>
        <strain evidence="2 3">GMNB39</strain>
    </source>
</reference>
<comment type="caution">
    <text evidence="2">The sequence shown here is derived from an EMBL/GenBank/DDBJ whole genome shotgun (WGS) entry which is preliminary data.</text>
</comment>
<dbReference type="GO" id="GO:0003677">
    <property type="term" value="F:DNA binding"/>
    <property type="evidence" value="ECO:0007669"/>
    <property type="project" value="InterPro"/>
</dbReference>
<dbReference type="SUPFAM" id="SSF64496">
    <property type="entry name" value="DNA-binding domain of intron-encoded endonucleases"/>
    <property type="match status" value="1"/>
</dbReference>
<evidence type="ECO:0000313" key="2">
    <source>
        <dbReference type="EMBL" id="RUO95979.1"/>
    </source>
</evidence>
<dbReference type="AlphaFoldDB" id="A0A433A015"/>
<dbReference type="EMBL" id="RBNI01024348">
    <property type="protein sequence ID" value="RUO95979.1"/>
    <property type="molecule type" value="Genomic_DNA"/>
</dbReference>
<dbReference type="Pfam" id="PF07460">
    <property type="entry name" value="NUMOD3"/>
    <property type="match status" value="1"/>
</dbReference>
<organism evidence="2 3">
    <name type="scientific">Jimgerdemannia flammicorona</name>
    <dbReference type="NCBI Taxonomy" id="994334"/>
    <lineage>
        <taxon>Eukaryota</taxon>
        <taxon>Fungi</taxon>
        <taxon>Fungi incertae sedis</taxon>
        <taxon>Mucoromycota</taxon>
        <taxon>Mucoromycotina</taxon>
        <taxon>Endogonomycetes</taxon>
        <taxon>Endogonales</taxon>
        <taxon>Endogonaceae</taxon>
        <taxon>Jimgerdemannia</taxon>
    </lineage>
</organism>
<name>A0A433A015_9FUNG</name>